<evidence type="ECO:0000313" key="2">
    <source>
        <dbReference type="Proteomes" id="UP000326437"/>
    </source>
</evidence>
<dbReference type="Proteomes" id="UP000326437">
    <property type="component" value="Unassembled WGS sequence"/>
</dbReference>
<dbReference type="AlphaFoldDB" id="A0A5E7A744"/>
<dbReference type="EMBL" id="CABVHO010000287">
    <property type="protein sequence ID" value="VVN74190.1"/>
    <property type="molecule type" value="Genomic_DNA"/>
</dbReference>
<evidence type="ECO:0000313" key="1">
    <source>
        <dbReference type="EMBL" id="VVN74190.1"/>
    </source>
</evidence>
<gene>
    <name evidence="1" type="ORF">PS685_05209</name>
</gene>
<name>A0A5E7A744_PSEFL</name>
<proteinExistence type="predicted"/>
<protein>
    <submittedName>
        <fullName evidence="1">Uncharacterized protein</fullName>
    </submittedName>
</protein>
<reference evidence="1 2" key="1">
    <citation type="submission" date="2019-09" db="EMBL/GenBank/DDBJ databases">
        <authorList>
            <person name="Chandra G."/>
            <person name="Truman W A."/>
        </authorList>
    </citation>
    <scope>NUCLEOTIDE SEQUENCE [LARGE SCALE GENOMIC DNA]</scope>
    <source>
        <strain evidence="1">PS685</strain>
    </source>
</reference>
<sequence length="89" mass="9843">MPNRAMMMATAMRVAMTAEARNSVSIEKALSLSTDRPMYQLTEGRPLIWVNVTMRVWPLTCTSLKSLLIRGVLSGNASLRVFITRALSG</sequence>
<organism evidence="1 2">
    <name type="scientific">Pseudomonas fluorescens</name>
    <dbReference type="NCBI Taxonomy" id="294"/>
    <lineage>
        <taxon>Bacteria</taxon>
        <taxon>Pseudomonadati</taxon>
        <taxon>Pseudomonadota</taxon>
        <taxon>Gammaproteobacteria</taxon>
        <taxon>Pseudomonadales</taxon>
        <taxon>Pseudomonadaceae</taxon>
        <taxon>Pseudomonas</taxon>
    </lineage>
</organism>
<accession>A0A5E7A744</accession>